<evidence type="ECO:0000313" key="2">
    <source>
        <dbReference type="Proteomes" id="UP000076796"/>
    </source>
</evidence>
<dbReference type="OrthoDB" id="2644473at2"/>
<name>A0A163JTM6_9BACL</name>
<sequence length="90" mass="10108">MLESRVVTGKLIDIRDGKAFTLHGDMVSTYHLGYYEMMNEEALPVKDSQQAASPAGLMAEETAESSGWLRREWKPLTSFITAWKKSANRA</sequence>
<proteinExistence type="predicted"/>
<protein>
    <submittedName>
        <fullName evidence="1">Uncharacterized protein</fullName>
    </submittedName>
</protein>
<dbReference type="AlphaFoldDB" id="A0A163JTM6"/>
<accession>A0A163JTM6</accession>
<reference evidence="1" key="1">
    <citation type="journal article" date="2016" name="Genome Announc.">
        <title>Draft genomes of two strains of Paenibacillus glucanolyticus with capability to degrade lignocellulose.</title>
        <authorList>
            <person name="Mathews S.L."/>
            <person name="Pawlak J."/>
            <person name="Grunden A.M."/>
        </authorList>
    </citation>
    <scope>NUCLEOTIDE SEQUENCE [LARGE SCALE GENOMIC DNA]</scope>
    <source>
        <strain evidence="1">SLM1</strain>
    </source>
</reference>
<evidence type="ECO:0000313" key="1">
    <source>
        <dbReference type="EMBL" id="KZS46796.1"/>
    </source>
</evidence>
<comment type="caution">
    <text evidence="1">The sequence shown here is derived from an EMBL/GenBank/DDBJ whole genome shotgun (WGS) entry which is preliminary data.</text>
</comment>
<dbReference type="GeneID" id="97557848"/>
<dbReference type="Proteomes" id="UP000076796">
    <property type="component" value="Unassembled WGS sequence"/>
</dbReference>
<gene>
    <name evidence="1" type="ORF">AWU65_13135</name>
</gene>
<dbReference type="RefSeq" id="WP_006208050.1">
    <property type="nucleotide sequence ID" value="NZ_CP147845.1"/>
</dbReference>
<dbReference type="EMBL" id="LWMH01000001">
    <property type="protein sequence ID" value="KZS46796.1"/>
    <property type="molecule type" value="Genomic_DNA"/>
</dbReference>
<keyword evidence="2" id="KW-1185">Reference proteome</keyword>
<dbReference type="STRING" id="59843.A3958_12715"/>
<organism evidence="1 2">
    <name type="scientific">Paenibacillus glucanolyticus</name>
    <dbReference type="NCBI Taxonomy" id="59843"/>
    <lineage>
        <taxon>Bacteria</taxon>
        <taxon>Bacillati</taxon>
        <taxon>Bacillota</taxon>
        <taxon>Bacilli</taxon>
        <taxon>Bacillales</taxon>
        <taxon>Paenibacillaceae</taxon>
        <taxon>Paenibacillus</taxon>
    </lineage>
</organism>